<evidence type="ECO:0000256" key="3">
    <source>
        <dbReference type="ARBA" id="ARBA00022989"/>
    </source>
</evidence>
<dbReference type="Pfam" id="PF00083">
    <property type="entry name" value="Sugar_tr"/>
    <property type="match status" value="1"/>
</dbReference>
<evidence type="ECO:0000313" key="6">
    <source>
        <dbReference type="EMBL" id="GIX96367.1"/>
    </source>
</evidence>
<evidence type="ECO:0000256" key="1">
    <source>
        <dbReference type="ARBA" id="ARBA00004141"/>
    </source>
</evidence>
<evidence type="ECO:0000256" key="2">
    <source>
        <dbReference type="ARBA" id="ARBA00022692"/>
    </source>
</evidence>
<comment type="subcellular location">
    <subcellularLocation>
        <location evidence="1">Membrane</location>
        <topology evidence="1">Multi-pass membrane protein</topology>
    </subcellularLocation>
</comment>
<dbReference type="InterPro" id="IPR005828">
    <property type="entry name" value="MFS_sugar_transport-like"/>
</dbReference>
<gene>
    <name evidence="6" type="primary">Orct</name>
    <name evidence="6" type="ORF">CEXT_176241</name>
</gene>
<reference evidence="6 7" key="1">
    <citation type="submission" date="2021-06" db="EMBL/GenBank/DDBJ databases">
        <title>Caerostris extrusa draft genome.</title>
        <authorList>
            <person name="Kono N."/>
            <person name="Arakawa K."/>
        </authorList>
    </citation>
    <scope>NUCLEOTIDE SEQUENCE [LARGE SCALE GENOMIC DNA]</scope>
</reference>
<comment type="caution">
    <text evidence="6">The sequence shown here is derived from an EMBL/GenBank/DDBJ whole genome shotgun (WGS) entry which is preliminary data.</text>
</comment>
<keyword evidence="4 5" id="KW-0472">Membrane</keyword>
<dbReference type="Proteomes" id="UP001054945">
    <property type="component" value="Unassembled WGS sequence"/>
</dbReference>
<dbReference type="SUPFAM" id="SSF103473">
    <property type="entry name" value="MFS general substrate transporter"/>
    <property type="match status" value="1"/>
</dbReference>
<feature type="transmembrane region" description="Helical" evidence="5">
    <location>
        <begin position="82"/>
        <end position="99"/>
    </location>
</feature>
<evidence type="ECO:0000256" key="5">
    <source>
        <dbReference type="SAM" id="Phobius"/>
    </source>
</evidence>
<dbReference type="InterPro" id="IPR036259">
    <property type="entry name" value="MFS_trans_sf"/>
</dbReference>
<dbReference type="AlphaFoldDB" id="A0AAV4PG96"/>
<keyword evidence="7" id="KW-1185">Reference proteome</keyword>
<keyword evidence="3 5" id="KW-1133">Transmembrane helix</keyword>
<feature type="transmembrane region" description="Helical" evidence="5">
    <location>
        <begin position="50"/>
        <end position="70"/>
    </location>
</feature>
<sequence length="119" mass="12947">MVIMIMKLFIEDPWWIGVILSLFGKFFITSAFGIVYVFTAEIFPTVVRNVGLGSASVSARIGSFIAPFVRELGKATHPVVPQIFYGVLAATAGCLVLLLPETNKRSVPDTLKEAAEISK</sequence>
<dbReference type="PANTHER" id="PTHR24064">
    <property type="entry name" value="SOLUTE CARRIER FAMILY 22 MEMBER"/>
    <property type="match status" value="1"/>
</dbReference>
<feature type="transmembrane region" description="Helical" evidence="5">
    <location>
        <begin position="14"/>
        <end position="38"/>
    </location>
</feature>
<protein>
    <submittedName>
        <fullName evidence="6">Organic cation transporter protein</fullName>
    </submittedName>
</protein>
<proteinExistence type="predicted"/>
<evidence type="ECO:0000313" key="7">
    <source>
        <dbReference type="Proteomes" id="UP001054945"/>
    </source>
</evidence>
<organism evidence="6 7">
    <name type="scientific">Caerostris extrusa</name>
    <name type="common">Bark spider</name>
    <name type="synonym">Caerostris bankana</name>
    <dbReference type="NCBI Taxonomy" id="172846"/>
    <lineage>
        <taxon>Eukaryota</taxon>
        <taxon>Metazoa</taxon>
        <taxon>Ecdysozoa</taxon>
        <taxon>Arthropoda</taxon>
        <taxon>Chelicerata</taxon>
        <taxon>Arachnida</taxon>
        <taxon>Araneae</taxon>
        <taxon>Araneomorphae</taxon>
        <taxon>Entelegynae</taxon>
        <taxon>Araneoidea</taxon>
        <taxon>Araneidae</taxon>
        <taxon>Caerostris</taxon>
    </lineage>
</organism>
<dbReference type="GO" id="GO:0022857">
    <property type="term" value="F:transmembrane transporter activity"/>
    <property type="evidence" value="ECO:0007669"/>
    <property type="project" value="InterPro"/>
</dbReference>
<dbReference type="EMBL" id="BPLR01004637">
    <property type="protein sequence ID" value="GIX96367.1"/>
    <property type="molecule type" value="Genomic_DNA"/>
</dbReference>
<evidence type="ECO:0000256" key="4">
    <source>
        <dbReference type="ARBA" id="ARBA00023136"/>
    </source>
</evidence>
<keyword evidence="2 5" id="KW-0812">Transmembrane</keyword>
<name>A0AAV4PG96_CAEEX</name>
<dbReference type="GO" id="GO:0016020">
    <property type="term" value="C:membrane"/>
    <property type="evidence" value="ECO:0007669"/>
    <property type="project" value="UniProtKB-SubCell"/>
</dbReference>
<dbReference type="Gene3D" id="1.20.1250.20">
    <property type="entry name" value="MFS general substrate transporter like domains"/>
    <property type="match status" value="1"/>
</dbReference>
<accession>A0AAV4PG96</accession>